<accession>A0A6N8DNG8</accession>
<evidence type="ECO:0000256" key="1">
    <source>
        <dbReference type="SAM" id="MobiDB-lite"/>
    </source>
</evidence>
<keyword evidence="2" id="KW-0812">Transmembrane</keyword>
<reference evidence="3 4" key="1">
    <citation type="submission" date="2019-11" db="EMBL/GenBank/DDBJ databases">
        <title>Whole-genome sequence of a Rhodoblastus acidophilus DSM 142.</title>
        <authorList>
            <person name="Kyndt J.A."/>
            <person name="Meyer T.E."/>
        </authorList>
    </citation>
    <scope>NUCLEOTIDE SEQUENCE [LARGE SCALE GENOMIC DNA]</scope>
    <source>
        <strain evidence="3 4">DSM 142</strain>
    </source>
</reference>
<dbReference type="EMBL" id="WNKS01000013">
    <property type="protein sequence ID" value="MTV32090.1"/>
    <property type="molecule type" value="Genomic_DNA"/>
</dbReference>
<feature type="transmembrane region" description="Helical" evidence="2">
    <location>
        <begin position="129"/>
        <end position="148"/>
    </location>
</feature>
<feature type="region of interest" description="Disordered" evidence="1">
    <location>
        <begin position="79"/>
        <end position="121"/>
    </location>
</feature>
<evidence type="ECO:0000313" key="4">
    <source>
        <dbReference type="Proteomes" id="UP000439113"/>
    </source>
</evidence>
<dbReference type="AlphaFoldDB" id="A0A6N8DNG8"/>
<dbReference type="RefSeq" id="WP_155446782.1">
    <property type="nucleotide sequence ID" value="NZ_JAOQNR010000014.1"/>
</dbReference>
<proteinExistence type="predicted"/>
<dbReference type="Proteomes" id="UP000439113">
    <property type="component" value="Unassembled WGS sequence"/>
</dbReference>
<keyword evidence="2" id="KW-0472">Membrane</keyword>
<sequence length="374" mass="39750">MADYYPLLAKAIAALPKSTPQTRGAIYERAKKALLGQLSAMQPPPPHGAIEREAQALDEAVARLEREFDAADALAAELLKTEPSEPPPPPVVEETPPREDDRRADAPREKVRPAAPRPVKEEGGGLRRLAIILGALVVVGGLVGIVAWKLRDRPEDLAKLSPPADTASQESGGKIGERIGGEPVAQPQPSASSVLPVAYRAALLTRDASEPGGVKTYVGNVVWKRESTNRGPNQQLVSAIRADVDLPDAKLKAVVLIEKNFDPSLSFSHTINVRFFPAEGSVGNVNAIGMPEMRADDAPKGVALQGLPVQIAANAFLAGLNQASVEQNKTLLATPNWMDIQLSLANGSIAKITMEKGAGGRKIFAEVIAEWDAK</sequence>
<organism evidence="3 4">
    <name type="scientific">Rhodoblastus acidophilus</name>
    <name type="common">Rhodopseudomonas acidophila</name>
    <dbReference type="NCBI Taxonomy" id="1074"/>
    <lineage>
        <taxon>Bacteria</taxon>
        <taxon>Pseudomonadati</taxon>
        <taxon>Pseudomonadota</taxon>
        <taxon>Alphaproteobacteria</taxon>
        <taxon>Hyphomicrobiales</taxon>
        <taxon>Rhodoblastaceae</taxon>
        <taxon>Rhodoblastus</taxon>
    </lineage>
</organism>
<feature type="compositionally biased region" description="Basic and acidic residues" evidence="1">
    <location>
        <begin position="95"/>
        <end position="121"/>
    </location>
</feature>
<evidence type="ECO:0000313" key="3">
    <source>
        <dbReference type="EMBL" id="MTV32090.1"/>
    </source>
</evidence>
<evidence type="ECO:0000256" key="2">
    <source>
        <dbReference type="SAM" id="Phobius"/>
    </source>
</evidence>
<protein>
    <submittedName>
        <fullName evidence="3">Uncharacterized protein</fullName>
    </submittedName>
</protein>
<comment type="caution">
    <text evidence="3">The sequence shown here is derived from an EMBL/GenBank/DDBJ whole genome shotgun (WGS) entry which is preliminary data.</text>
</comment>
<keyword evidence="2" id="KW-1133">Transmembrane helix</keyword>
<dbReference type="OrthoDB" id="8442940at2"/>
<gene>
    <name evidence="3" type="ORF">GJ654_13955</name>
</gene>
<feature type="region of interest" description="Disordered" evidence="1">
    <location>
        <begin position="157"/>
        <end position="190"/>
    </location>
</feature>
<name>A0A6N8DNG8_RHOAC</name>